<dbReference type="AlphaFoldDB" id="A0A5B9P4G5"/>
<gene>
    <name evidence="2" type="ORF">MFFC18_10080</name>
</gene>
<keyword evidence="1" id="KW-0802">TPR repeat</keyword>
<protein>
    <submittedName>
        <fullName evidence="2">Uncharacterized protein</fullName>
    </submittedName>
</protein>
<dbReference type="OrthoDB" id="281483at2"/>
<dbReference type="STRING" id="980251.GCA_001642875_01932"/>
<proteinExistence type="predicted"/>
<sequence>MTPEILAIERQVDQLKADGNIPEAIEKMKEAVAIDDTFARGHLTLSVLYGKIDEHLKSVEHAERVIELEPNDKFNFVALSETYRRAFEGTRDTAFIQKAEDAKARGSMGG</sequence>
<evidence type="ECO:0000256" key="1">
    <source>
        <dbReference type="PROSITE-ProRule" id="PRU00339"/>
    </source>
</evidence>
<dbReference type="InterPro" id="IPR011990">
    <property type="entry name" value="TPR-like_helical_dom_sf"/>
</dbReference>
<keyword evidence="3" id="KW-1185">Reference proteome</keyword>
<feature type="repeat" description="TPR" evidence="1">
    <location>
        <begin position="39"/>
        <end position="72"/>
    </location>
</feature>
<evidence type="ECO:0000313" key="3">
    <source>
        <dbReference type="Proteomes" id="UP000322214"/>
    </source>
</evidence>
<name>A0A5B9P4G5_9BACT</name>
<reference evidence="2 3" key="1">
    <citation type="submission" date="2019-08" db="EMBL/GenBank/DDBJ databases">
        <title>Deep-cultivation of Planctomycetes and their phenomic and genomic characterization uncovers novel biology.</title>
        <authorList>
            <person name="Wiegand S."/>
            <person name="Jogler M."/>
            <person name="Boedeker C."/>
            <person name="Pinto D."/>
            <person name="Vollmers J."/>
            <person name="Rivas-Marin E."/>
            <person name="Kohn T."/>
            <person name="Peeters S.H."/>
            <person name="Heuer A."/>
            <person name="Rast P."/>
            <person name="Oberbeckmann S."/>
            <person name="Bunk B."/>
            <person name="Jeske O."/>
            <person name="Meyerdierks A."/>
            <person name="Storesund J.E."/>
            <person name="Kallscheuer N."/>
            <person name="Luecker S."/>
            <person name="Lage O.M."/>
            <person name="Pohl T."/>
            <person name="Merkel B.J."/>
            <person name="Hornburger P."/>
            <person name="Mueller R.-W."/>
            <person name="Bruemmer F."/>
            <person name="Labrenz M."/>
            <person name="Spormann A.M."/>
            <person name="Op den Camp H."/>
            <person name="Overmann J."/>
            <person name="Amann R."/>
            <person name="Jetten M.S.M."/>
            <person name="Mascher T."/>
            <person name="Medema M.H."/>
            <person name="Devos D.P."/>
            <person name="Kaster A.-K."/>
            <person name="Ovreas L."/>
            <person name="Rohde M."/>
            <person name="Galperin M.Y."/>
            <person name="Jogler C."/>
        </authorList>
    </citation>
    <scope>NUCLEOTIDE SEQUENCE [LARGE SCALE GENOMIC DNA]</scope>
    <source>
        <strain evidence="2 3">FC18</strain>
    </source>
</reference>
<dbReference type="SUPFAM" id="SSF48452">
    <property type="entry name" value="TPR-like"/>
    <property type="match status" value="1"/>
</dbReference>
<dbReference type="Proteomes" id="UP000322214">
    <property type="component" value="Chromosome"/>
</dbReference>
<dbReference type="EMBL" id="CP042912">
    <property type="protein sequence ID" value="QEG21154.1"/>
    <property type="molecule type" value="Genomic_DNA"/>
</dbReference>
<dbReference type="Gene3D" id="1.25.40.10">
    <property type="entry name" value="Tetratricopeptide repeat domain"/>
    <property type="match status" value="1"/>
</dbReference>
<organism evidence="2 3">
    <name type="scientific">Mariniblastus fucicola</name>
    <dbReference type="NCBI Taxonomy" id="980251"/>
    <lineage>
        <taxon>Bacteria</taxon>
        <taxon>Pseudomonadati</taxon>
        <taxon>Planctomycetota</taxon>
        <taxon>Planctomycetia</taxon>
        <taxon>Pirellulales</taxon>
        <taxon>Pirellulaceae</taxon>
        <taxon>Mariniblastus</taxon>
    </lineage>
</organism>
<evidence type="ECO:0000313" key="2">
    <source>
        <dbReference type="EMBL" id="QEG21154.1"/>
    </source>
</evidence>
<dbReference type="InterPro" id="IPR019734">
    <property type="entry name" value="TPR_rpt"/>
</dbReference>
<dbReference type="PROSITE" id="PS50005">
    <property type="entry name" value="TPR"/>
    <property type="match status" value="1"/>
</dbReference>
<dbReference type="RefSeq" id="WP_075081828.1">
    <property type="nucleotide sequence ID" value="NZ_CP042912.1"/>
</dbReference>
<accession>A0A5B9P4G5</accession>
<dbReference type="KEGG" id="mff:MFFC18_10080"/>